<accession>A0A1C0YET8</accession>
<keyword evidence="5 6" id="KW-0472">Membrane</keyword>
<dbReference type="InterPro" id="IPR005829">
    <property type="entry name" value="Sugar_transporter_CS"/>
</dbReference>
<feature type="transmembrane region" description="Helical" evidence="6">
    <location>
        <begin position="84"/>
        <end position="103"/>
    </location>
</feature>
<feature type="transmembrane region" description="Helical" evidence="6">
    <location>
        <begin position="339"/>
        <end position="358"/>
    </location>
</feature>
<feature type="transmembrane region" description="Helical" evidence="6">
    <location>
        <begin position="21"/>
        <end position="41"/>
    </location>
</feature>
<dbReference type="PANTHER" id="PTHR23501">
    <property type="entry name" value="MAJOR FACILITATOR SUPERFAMILY"/>
    <property type="match status" value="1"/>
</dbReference>
<feature type="transmembrane region" description="Helical" evidence="6">
    <location>
        <begin position="398"/>
        <end position="424"/>
    </location>
</feature>
<keyword evidence="4 6" id="KW-1133">Transmembrane helix</keyword>
<keyword evidence="2" id="KW-0813">Transport</keyword>
<evidence type="ECO:0000259" key="7">
    <source>
        <dbReference type="PROSITE" id="PS50850"/>
    </source>
</evidence>
<keyword evidence="9" id="KW-1185">Reference proteome</keyword>
<dbReference type="RefSeq" id="WP_066544842.1">
    <property type="nucleotide sequence ID" value="NZ_MASJ01000012.1"/>
</dbReference>
<dbReference type="EMBL" id="MASJ01000012">
    <property type="protein sequence ID" value="OCS85644.1"/>
    <property type="molecule type" value="Genomic_DNA"/>
</dbReference>
<evidence type="ECO:0000256" key="3">
    <source>
        <dbReference type="ARBA" id="ARBA00022692"/>
    </source>
</evidence>
<feature type="transmembrane region" description="Helical" evidence="6">
    <location>
        <begin position="109"/>
        <end position="131"/>
    </location>
</feature>
<dbReference type="Gene3D" id="1.20.1720.10">
    <property type="entry name" value="Multidrug resistance protein D"/>
    <property type="match status" value="1"/>
</dbReference>
<reference evidence="8 9" key="1">
    <citation type="submission" date="2016-07" db="EMBL/GenBank/DDBJ databases">
        <title>Caryophanon tenue genome sequencing.</title>
        <authorList>
            <person name="Verma A."/>
            <person name="Pal Y."/>
            <person name="Krishnamurthi S."/>
        </authorList>
    </citation>
    <scope>NUCLEOTIDE SEQUENCE [LARGE SCALE GENOMIC DNA]</scope>
    <source>
        <strain evidence="8 9">DSM 14152</strain>
    </source>
</reference>
<dbReference type="STRING" id="33978.A6M13_03000"/>
<comment type="subcellular location">
    <subcellularLocation>
        <location evidence="1">Cell membrane</location>
        <topology evidence="1">Multi-pass membrane protein</topology>
    </subcellularLocation>
</comment>
<protein>
    <submittedName>
        <fullName evidence="8">MFS transporter permease</fullName>
    </submittedName>
</protein>
<dbReference type="GO" id="GO:0005886">
    <property type="term" value="C:plasma membrane"/>
    <property type="evidence" value="ECO:0007669"/>
    <property type="project" value="UniProtKB-SubCell"/>
</dbReference>
<dbReference type="InterPro" id="IPR011701">
    <property type="entry name" value="MFS"/>
</dbReference>
<evidence type="ECO:0000256" key="6">
    <source>
        <dbReference type="SAM" id="Phobius"/>
    </source>
</evidence>
<evidence type="ECO:0000256" key="5">
    <source>
        <dbReference type="ARBA" id="ARBA00023136"/>
    </source>
</evidence>
<feature type="transmembrane region" description="Helical" evidence="6">
    <location>
        <begin position="143"/>
        <end position="165"/>
    </location>
</feature>
<comment type="caution">
    <text evidence="8">The sequence shown here is derived from an EMBL/GenBank/DDBJ whole genome shotgun (WGS) entry which is preliminary data.</text>
</comment>
<feature type="transmembrane region" description="Helical" evidence="6">
    <location>
        <begin position="171"/>
        <end position="190"/>
    </location>
</feature>
<dbReference type="Proteomes" id="UP000093199">
    <property type="component" value="Unassembled WGS sequence"/>
</dbReference>
<evidence type="ECO:0000313" key="9">
    <source>
        <dbReference type="Proteomes" id="UP000093199"/>
    </source>
</evidence>
<dbReference type="InterPro" id="IPR036259">
    <property type="entry name" value="MFS_trans_sf"/>
</dbReference>
<dbReference type="PROSITE" id="PS00216">
    <property type="entry name" value="SUGAR_TRANSPORT_1"/>
    <property type="match status" value="1"/>
</dbReference>
<name>A0A1C0YET8_9BACL</name>
<dbReference type="SUPFAM" id="SSF103473">
    <property type="entry name" value="MFS general substrate transporter"/>
    <property type="match status" value="1"/>
</dbReference>
<keyword evidence="3 6" id="KW-0812">Transmembrane</keyword>
<dbReference type="Pfam" id="PF07690">
    <property type="entry name" value="MFS_1"/>
    <property type="match status" value="2"/>
</dbReference>
<dbReference type="PRINTS" id="PR01036">
    <property type="entry name" value="TCRTETB"/>
</dbReference>
<feature type="transmembrane region" description="Helical" evidence="6">
    <location>
        <begin position="53"/>
        <end position="72"/>
    </location>
</feature>
<dbReference type="InterPro" id="IPR020846">
    <property type="entry name" value="MFS_dom"/>
</dbReference>
<feature type="transmembrane region" description="Helical" evidence="6">
    <location>
        <begin position="310"/>
        <end position="332"/>
    </location>
</feature>
<evidence type="ECO:0000256" key="1">
    <source>
        <dbReference type="ARBA" id="ARBA00004651"/>
    </source>
</evidence>
<dbReference type="GO" id="GO:0022857">
    <property type="term" value="F:transmembrane transporter activity"/>
    <property type="evidence" value="ECO:0007669"/>
    <property type="project" value="InterPro"/>
</dbReference>
<feature type="transmembrane region" description="Helical" evidence="6">
    <location>
        <begin position="275"/>
        <end position="298"/>
    </location>
</feature>
<gene>
    <name evidence="8" type="ORF">A6M13_03000</name>
</gene>
<feature type="transmembrane region" description="Helical" evidence="6">
    <location>
        <begin position="364"/>
        <end position="386"/>
    </location>
</feature>
<dbReference type="Gene3D" id="1.20.1250.20">
    <property type="entry name" value="MFS general substrate transporter like domains"/>
    <property type="match status" value="1"/>
</dbReference>
<feature type="transmembrane region" description="Helical" evidence="6">
    <location>
        <begin position="236"/>
        <end position="254"/>
    </location>
</feature>
<sequence length="482" mass="52851">MFKTSRTVASMTYKQKVLLMVGVFLCIELGLMVSSEFSVALPKIIEDIGGVEFYSLVFTANLAMSAIVTPIVGKLSDMYGRRQVILFGIIVILISEIITPILVSNIFHLMFFRAIQGFGGATVAVVGLIVISDIFDIQNRAKFLGFYGSLNALTAIIAPTIGGLFVQYLSWHWVFYSIIPVGVAGLYFVAKYMPDVPRAEHAKLDYRGISILSTVILIIVAITTFGGTLIPWSSIFMIGLFIAFAALVALFIFSQKKAADPIIPLHLFKYRVFNVCLFAVFSMMFAATGLIFFLPMFLQNIHGFTPTETGLFMTYRGITSFIFAALSGFVVAKLRDFRLVAIFAMVLFGLIIFALTFFTTSASALAITAISFVWGCASGVLVAIFHTGIQMNLPNKDISVAMSVTQLFVALGSLLATSVLGIFVRNPDLSLGFLQLLYACLGVVVFASIVFIAVVQRRNLKVADEEVQEINVTEQDLHEELT</sequence>
<organism evidence="8 9">
    <name type="scientific">Caryophanon tenue</name>
    <dbReference type="NCBI Taxonomy" id="33978"/>
    <lineage>
        <taxon>Bacteria</taxon>
        <taxon>Bacillati</taxon>
        <taxon>Bacillota</taxon>
        <taxon>Bacilli</taxon>
        <taxon>Bacillales</taxon>
        <taxon>Caryophanaceae</taxon>
        <taxon>Caryophanon</taxon>
    </lineage>
</organism>
<dbReference type="AlphaFoldDB" id="A0A1C0YET8"/>
<feature type="transmembrane region" description="Helical" evidence="6">
    <location>
        <begin position="211"/>
        <end position="230"/>
    </location>
</feature>
<evidence type="ECO:0000256" key="4">
    <source>
        <dbReference type="ARBA" id="ARBA00022989"/>
    </source>
</evidence>
<proteinExistence type="predicted"/>
<evidence type="ECO:0000256" key="2">
    <source>
        <dbReference type="ARBA" id="ARBA00022448"/>
    </source>
</evidence>
<feature type="transmembrane region" description="Helical" evidence="6">
    <location>
        <begin position="436"/>
        <end position="455"/>
    </location>
</feature>
<evidence type="ECO:0000313" key="8">
    <source>
        <dbReference type="EMBL" id="OCS85644.1"/>
    </source>
</evidence>
<dbReference type="OrthoDB" id="9807274at2"/>
<dbReference type="PANTHER" id="PTHR23501:SF197">
    <property type="entry name" value="COMD"/>
    <property type="match status" value="1"/>
</dbReference>
<feature type="domain" description="Major facilitator superfamily (MFS) profile" evidence="7">
    <location>
        <begin position="14"/>
        <end position="459"/>
    </location>
</feature>
<dbReference type="PROSITE" id="PS50850">
    <property type="entry name" value="MFS"/>
    <property type="match status" value="1"/>
</dbReference>